<feature type="domain" description="PDZ" evidence="4">
    <location>
        <begin position="1216"/>
        <end position="1305"/>
    </location>
</feature>
<name>A0ABD3Y2F7_SINWO</name>
<dbReference type="Pfam" id="PF23598">
    <property type="entry name" value="LRR_14"/>
    <property type="match status" value="1"/>
</dbReference>
<dbReference type="PANTHER" id="PTHR23119">
    <property type="entry name" value="DISCS LARGE"/>
    <property type="match status" value="1"/>
</dbReference>
<dbReference type="Pfam" id="PF13855">
    <property type="entry name" value="LRR_8"/>
    <property type="match status" value="1"/>
</dbReference>
<dbReference type="SMART" id="SM00228">
    <property type="entry name" value="PDZ"/>
    <property type="match status" value="4"/>
</dbReference>
<feature type="region of interest" description="Disordered" evidence="3">
    <location>
        <begin position="1402"/>
        <end position="1556"/>
    </location>
</feature>
<feature type="compositionally biased region" description="Basic and acidic residues" evidence="3">
    <location>
        <begin position="1438"/>
        <end position="1475"/>
    </location>
</feature>
<keyword evidence="1" id="KW-0433">Leucine-rich repeat</keyword>
<dbReference type="SMART" id="SM00369">
    <property type="entry name" value="LRR_TYP"/>
    <property type="match status" value="13"/>
</dbReference>
<evidence type="ECO:0000256" key="2">
    <source>
        <dbReference type="ARBA" id="ARBA00022737"/>
    </source>
</evidence>
<feature type="compositionally biased region" description="Pro residues" evidence="3">
    <location>
        <begin position="1068"/>
        <end position="1083"/>
    </location>
</feature>
<evidence type="ECO:0000256" key="3">
    <source>
        <dbReference type="SAM" id="MobiDB-lite"/>
    </source>
</evidence>
<evidence type="ECO:0000256" key="1">
    <source>
        <dbReference type="ARBA" id="ARBA00022614"/>
    </source>
</evidence>
<dbReference type="InterPro" id="IPR001478">
    <property type="entry name" value="PDZ"/>
</dbReference>
<accession>A0ABD3Y2F7</accession>
<proteinExistence type="predicted"/>
<feature type="compositionally biased region" description="Low complexity" evidence="3">
    <location>
        <begin position="1018"/>
        <end position="1035"/>
    </location>
</feature>
<keyword evidence="6" id="KW-1185">Reference proteome</keyword>
<feature type="compositionally biased region" description="Polar residues" evidence="3">
    <location>
        <begin position="1133"/>
        <end position="1143"/>
    </location>
</feature>
<dbReference type="InterPro" id="IPR050614">
    <property type="entry name" value="Synaptic_Scaffolding_LAP-MAGUK"/>
</dbReference>
<dbReference type="Gene3D" id="3.80.10.10">
    <property type="entry name" value="Ribonuclease Inhibitor"/>
    <property type="match status" value="3"/>
</dbReference>
<dbReference type="SUPFAM" id="SSF52058">
    <property type="entry name" value="L domain-like"/>
    <property type="match status" value="2"/>
</dbReference>
<dbReference type="FunFam" id="3.80.10.10:FF:000338">
    <property type="entry name" value="protein scribble homolog isoform X12"/>
    <property type="match status" value="1"/>
</dbReference>
<feature type="region of interest" description="Disordered" evidence="3">
    <location>
        <begin position="434"/>
        <end position="453"/>
    </location>
</feature>
<dbReference type="EMBL" id="JBJQND010000001">
    <property type="protein sequence ID" value="KAL3891488.1"/>
    <property type="molecule type" value="Genomic_DNA"/>
</dbReference>
<dbReference type="CDD" id="cd06702">
    <property type="entry name" value="PDZ3_Scribble-like"/>
    <property type="match status" value="1"/>
</dbReference>
<dbReference type="InterPro" id="IPR036034">
    <property type="entry name" value="PDZ_sf"/>
</dbReference>
<feature type="compositionally biased region" description="Basic and acidic residues" evidence="3">
    <location>
        <begin position="439"/>
        <end position="453"/>
    </location>
</feature>
<feature type="compositionally biased region" description="Polar residues" evidence="3">
    <location>
        <begin position="1476"/>
        <end position="1512"/>
    </location>
</feature>
<feature type="non-terminal residue" evidence="5">
    <location>
        <position position="1556"/>
    </location>
</feature>
<feature type="domain" description="PDZ" evidence="4">
    <location>
        <begin position="870"/>
        <end position="958"/>
    </location>
</feature>
<keyword evidence="2" id="KW-0677">Repeat</keyword>
<evidence type="ECO:0000259" key="4">
    <source>
        <dbReference type="PROSITE" id="PS50106"/>
    </source>
</evidence>
<dbReference type="InterPro" id="IPR003591">
    <property type="entry name" value="Leu-rich_rpt_typical-subtyp"/>
</dbReference>
<feature type="compositionally biased region" description="Pro residues" evidence="3">
    <location>
        <begin position="1036"/>
        <end position="1048"/>
    </location>
</feature>
<dbReference type="PROSITE" id="PS50106">
    <property type="entry name" value="PDZ"/>
    <property type="match status" value="4"/>
</dbReference>
<feature type="compositionally biased region" description="Low complexity" evidence="3">
    <location>
        <begin position="593"/>
        <end position="605"/>
    </location>
</feature>
<organism evidence="5 6">
    <name type="scientific">Sinanodonta woodiana</name>
    <name type="common">Chinese pond mussel</name>
    <name type="synonym">Anodonta woodiana</name>
    <dbReference type="NCBI Taxonomy" id="1069815"/>
    <lineage>
        <taxon>Eukaryota</taxon>
        <taxon>Metazoa</taxon>
        <taxon>Spiralia</taxon>
        <taxon>Lophotrochozoa</taxon>
        <taxon>Mollusca</taxon>
        <taxon>Bivalvia</taxon>
        <taxon>Autobranchia</taxon>
        <taxon>Heteroconchia</taxon>
        <taxon>Palaeoheterodonta</taxon>
        <taxon>Unionida</taxon>
        <taxon>Unionoidea</taxon>
        <taxon>Unionidae</taxon>
        <taxon>Unioninae</taxon>
        <taxon>Sinanodonta</taxon>
    </lineage>
</organism>
<dbReference type="CDD" id="cd06704">
    <property type="entry name" value="PDZ1_Scribble-like"/>
    <property type="match status" value="1"/>
</dbReference>
<dbReference type="SMART" id="SM00364">
    <property type="entry name" value="LRR_BAC"/>
    <property type="match status" value="9"/>
</dbReference>
<dbReference type="InterPro" id="IPR055414">
    <property type="entry name" value="LRR_R13L4/SHOC2-like"/>
</dbReference>
<dbReference type="SUPFAM" id="SSF50156">
    <property type="entry name" value="PDZ domain-like"/>
    <property type="match status" value="4"/>
</dbReference>
<feature type="compositionally biased region" description="Basic and acidic residues" evidence="3">
    <location>
        <begin position="660"/>
        <end position="670"/>
    </location>
</feature>
<sequence>MFKCIPIFRACNRQVEWIDRRHCNLQSVPDDVLRYARSLEELFLDANSIRELPKNFFRLVQLRKVTLSDNEIARLPHEIAHLVNLVEFDVSRNDIGEIPDNIKFCKNLQVLDISSNPLVTPLPAGLTQLRNITHLGLNDVSLSWLPKDIGSLSNLVSLELRENLLRQLPASMSFLVKLEILDLGCNELDELPDTIGSLPNLQELWLDGNDLTFLPPEMGNLKKLAQLDVSENQLDFLPEEIGGLSSLTDLCLSQNNLESLPDGIGQLKKLSIIKVDQNRLMTLTPHIGSCENLEELILTENLLTELPITIGKLKKMTNFNVDRNRLTDIPVEIGKCQRLDILSMRDNKLLRLPQELGNLKELHVLDVSGNRLEYLPITVTNLNLKALWLSENQAQPMLKFQTDFDERTGQKVLTCFLLPQQNFHTESMENLLRGSTATEDSRSNFSEKMEKPRDSVIRFEEVEGESDEDDEDKTFIRHDTPHPKELKARHPKFVKAKGSIDGHIIPHHEKSKEDQAFVPMRDSDTKWMMMDQEDEALVKETPPVPVRTSTLAAEKTVLRAPELETKRSDAETRQQAASDDEEPPESQPLLREVTIVTNTTTIPITEPEEEEEEEEEETSEEEEEEQEEDEEDEDEKQEDEENEEDYKDEEDYDEEDEDEANIHVEKRVDFAADVEDEKEKITPLRRRDTPHHKKNKRIIQNEEAKEKVLEILAKVGARPPGMLQNQAGDEDEMEEVIEEESTITIFREPGTGLGISIAGGKGSTPYKGNDESIFISRVSEDGPAGKAGVKVGDKLISVNGVPLNDADHYEAVDILKNAGNFITMVVSRETIVEKPKEVQAPVEEKSHAVSFATVTFEPEEGTEVYGETITTTLLRDQYGLGFSVAGGRGSVPFKGSDNSIYISRIVESGTAHRDGKLAVGDKIISINGVDLTDARHDQAVSLLTGVDKEIKLVVYREKVVNNNDEETTPPVGKKLEKFSQPRIVWNQTDLVTLPAAEEKVTFSQSVNMTASPKPPLASSPSPFSATIPSSYAYPSQPSPSPPPPPPPLVERHTEPLPKQSPLPASLPQVPPPTQILQPFPSPSLSPKILTTEWTSPPPVIQPPKFLYPGFSRPARTSASDTDKKTSPLLPHKTVSSGLTSQNSADLEPHLNLVNRVHLDSTGDTNHVLGIDNSVQQVDSSHRTITETRATISLIKPDSNHVNSVSSNSEGKYPIEDVIIMKAGGPLGLSIVGGSDHSSLPFGADEPGIFVSKIVPDGAASRTNLQVGDRILSVNGKDLTNATHQTAVMSLIAPTYEIRVRVRHDPPPKGLKEITIIKSPGEKLGMSIRGGTKTYPANTKVDEGIFISKIIDGGAVAKDGRLKTNQRILEVNGQSLLGATHQEAVRALRSVGDKLVIVICEGEEPESPESPSPDTPSSPLGYIPSMRRSSVSSIDKEDEEHYIIKKEKLQREREEQEERLRKEEEEKQLKAHETFLKNEQSLIQQTNPKQNSLFLMSQVPQESDAPLQTSSPQPDRKNKPGTKPPPLPPKPANLAQKTALEDIRKQSRIPSAKVVAE</sequence>
<dbReference type="Proteomes" id="UP001634394">
    <property type="component" value="Unassembled WGS sequence"/>
</dbReference>
<dbReference type="FunFam" id="2.30.42.10:FF:000041">
    <property type="entry name" value="protein scribble homolog isoform X1"/>
    <property type="match status" value="1"/>
</dbReference>
<evidence type="ECO:0000313" key="6">
    <source>
        <dbReference type="Proteomes" id="UP001634394"/>
    </source>
</evidence>
<gene>
    <name evidence="5" type="ORF">ACJMK2_003749</name>
</gene>
<dbReference type="Gene3D" id="2.30.42.10">
    <property type="match status" value="4"/>
</dbReference>
<dbReference type="PANTHER" id="PTHR23119:SF44">
    <property type="entry name" value="PROTEIN LAP4"/>
    <property type="match status" value="1"/>
</dbReference>
<feature type="compositionally biased region" description="Basic and acidic residues" evidence="3">
    <location>
        <begin position="561"/>
        <end position="572"/>
    </location>
</feature>
<feature type="compositionally biased region" description="Pro residues" evidence="3">
    <location>
        <begin position="1521"/>
        <end position="1530"/>
    </location>
</feature>
<comment type="caution">
    <text evidence="5">The sequence shown here is derived from an EMBL/GenBank/DDBJ whole genome shotgun (WGS) entry which is preliminary data.</text>
</comment>
<dbReference type="FunFam" id="2.30.42.10:FF:000074">
    <property type="entry name" value="protein scribble homolog isoform X2"/>
    <property type="match status" value="1"/>
</dbReference>
<dbReference type="CDD" id="cd06701">
    <property type="entry name" value="PDZ4_Scribble-like"/>
    <property type="match status" value="1"/>
</dbReference>
<feature type="region of interest" description="Disordered" evidence="3">
    <location>
        <begin position="1008"/>
        <end position="1143"/>
    </location>
</feature>
<protein>
    <recommendedName>
        <fullName evidence="4">PDZ domain-containing protein</fullName>
    </recommendedName>
</protein>
<feature type="region of interest" description="Disordered" evidence="3">
    <location>
        <begin position="545"/>
        <end position="670"/>
    </location>
</feature>
<dbReference type="InterPro" id="IPR001611">
    <property type="entry name" value="Leu-rich_rpt"/>
</dbReference>
<evidence type="ECO:0000313" key="5">
    <source>
        <dbReference type="EMBL" id="KAL3891488.1"/>
    </source>
</evidence>
<reference evidence="5 6" key="1">
    <citation type="submission" date="2024-11" db="EMBL/GenBank/DDBJ databases">
        <title>Chromosome-level genome assembly of the freshwater bivalve Anodonta woodiana.</title>
        <authorList>
            <person name="Chen X."/>
        </authorList>
    </citation>
    <scope>NUCLEOTIDE SEQUENCE [LARGE SCALE GENOMIC DNA]</scope>
    <source>
        <strain evidence="5">MN2024</strain>
        <tissue evidence="5">Gills</tissue>
    </source>
</reference>
<feature type="domain" description="PDZ" evidence="4">
    <location>
        <begin position="1312"/>
        <end position="1402"/>
    </location>
</feature>
<dbReference type="PROSITE" id="PS51450">
    <property type="entry name" value="LRR"/>
    <property type="match status" value="3"/>
</dbReference>
<feature type="compositionally biased region" description="Acidic residues" evidence="3">
    <location>
        <begin position="606"/>
        <end position="659"/>
    </location>
</feature>
<feature type="domain" description="PDZ" evidence="4">
    <location>
        <begin position="742"/>
        <end position="830"/>
    </location>
</feature>
<dbReference type="CDD" id="cd06703">
    <property type="entry name" value="PDZ2_Scribble-like"/>
    <property type="match status" value="1"/>
</dbReference>
<dbReference type="InterPro" id="IPR032675">
    <property type="entry name" value="LRR_dom_sf"/>
</dbReference>
<dbReference type="Pfam" id="PF00595">
    <property type="entry name" value="PDZ"/>
    <property type="match status" value="4"/>
</dbReference>